<feature type="compositionally biased region" description="Acidic residues" evidence="1">
    <location>
        <begin position="15"/>
        <end position="24"/>
    </location>
</feature>
<organism evidence="3 4">
    <name type="scientific">Dreissena polymorpha</name>
    <name type="common">Zebra mussel</name>
    <name type="synonym">Mytilus polymorpha</name>
    <dbReference type="NCBI Taxonomy" id="45954"/>
    <lineage>
        <taxon>Eukaryota</taxon>
        <taxon>Metazoa</taxon>
        <taxon>Spiralia</taxon>
        <taxon>Lophotrochozoa</taxon>
        <taxon>Mollusca</taxon>
        <taxon>Bivalvia</taxon>
        <taxon>Autobranchia</taxon>
        <taxon>Heteroconchia</taxon>
        <taxon>Euheterodonta</taxon>
        <taxon>Imparidentia</taxon>
        <taxon>Neoheterodontei</taxon>
        <taxon>Myida</taxon>
        <taxon>Dreissenoidea</taxon>
        <taxon>Dreissenidae</taxon>
        <taxon>Dreissena</taxon>
    </lineage>
</organism>
<feature type="domain" description="OTU" evidence="2">
    <location>
        <begin position="294"/>
        <end position="363"/>
    </location>
</feature>
<name>A0A9D4BPT9_DREPO</name>
<protein>
    <recommendedName>
        <fullName evidence="2">OTU domain-containing protein</fullName>
    </recommendedName>
</protein>
<feature type="compositionally biased region" description="Polar residues" evidence="1">
    <location>
        <begin position="1"/>
        <end position="12"/>
    </location>
</feature>
<dbReference type="EMBL" id="JAIWYP010000015">
    <property type="protein sequence ID" value="KAH3700832.1"/>
    <property type="molecule type" value="Genomic_DNA"/>
</dbReference>
<accession>A0A9D4BPT9</accession>
<feature type="region of interest" description="Disordered" evidence="1">
    <location>
        <begin position="1"/>
        <end position="24"/>
    </location>
</feature>
<evidence type="ECO:0000256" key="1">
    <source>
        <dbReference type="SAM" id="MobiDB-lite"/>
    </source>
</evidence>
<reference evidence="3" key="1">
    <citation type="journal article" date="2019" name="bioRxiv">
        <title>The Genome of the Zebra Mussel, Dreissena polymorpha: A Resource for Invasive Species Research.</title>
        <authorList>
            <person name="McCartney M.A."/>
            <person name="Auch B."/>
            <person name="Kono T."/>
            <person name="Mallez S."/>
            <person name="Zhang Y."/>
            <person name="Obille A."/>
            <person name="Becker A."/>
            <person name="Abrahante J.E."/>
            <person name="Garbe J."/>
            <person name="Badalamenti J.P."/>
            <person name="Herman A."/>
            <person name="Mangelson H."/>
            <person name="Liachko I."/>
            <person name="Sullivan S."/>
            <person name="Sone E.D."/>
            <person name="Koren S."/>
            <person name="Silverstein K.A.T."/>
            <person name="Beckman K.B."/>
            <person name="Gohl D.M."/>
        </authorList>
    </citation>
    <scope>NUCLEOTIDE SEQUENCE</scope>
    <source>
        <strain evidence="3">Duluth1</strain>
        <tissue evidence="3">Whole animal</tissue>
    </source>
</reference>
<dbReference type="InterPro" id="IPR003323">
    <property type="entry name" value="OTU_dom"/>
</dbReference>
<evidence type="ECO:0000259" key="2">
    <source>
        <dbReference type="PROSITE" id="PS50802"/>
    </source>
</evidence>
<dbReference type="Proteomes" id="UP000828390">
    <property type="component" value="Unassembled WGS sequence"/>
</dbReference>
<dbReference type="OrthoDB" id="6158363at2759"/>
<comment type="caution">
    <text evidence="3">The sequence shown here is derived from an EMBL/GenBank/DDBJ whole genome shotgun (WGS) entry which is preliminary data.</text>
</comment>
<evidence type="ECO:0000313" key="4">
    <source>
        <dbReference type="Proteomes" id="UP000828390"/>
    </source>
</evidence>
<proteinExistence type="predicted"/>
<sequence length="363" mass="40565">MASLSESSNNYFENDISDDDYVDNEDDVRSDTFHKTINANEDATSEFDWDLFSEADRSIGKISFQHTEEHFEHDMNGETDFTVAETSNSTSTDEIYKTVPFPFALKETPVEIPYKPKRTNKNACNAERIRISNEVKASEWVLTKEDHKGISAYTGRAAHSKQKRKIVSCNGNIPSDVTDFNLPPITGTYKIRPKMKNKIPMFMPPSVLANVANSNETDTDTILARLTSAGVSEYVPCMQCHGNSSYSGGSSNGGWNQDQQNNGKCQRCGGTLISSLEAVGALRRLQTMFQIDNLIVQDVPNDGNCLFAAVVDQLRTQGIFEHDIYSLREASVEYLRTHPYACKKLSLLFQSITILQECCCTPL</sequence>
<dbReference type="InterPro" id="IPR038765">
    <property type="entry name" value="Papain-like_cys_pep_sf"/>
</dbReference>
<keyword evidence="4" id="KW-1185">Reference proteome</keyword>
<dbReference type="SUPFAM" id="SSF54001">
    <property type="entry name" value="Cysteine proteinases"/>
    <property type="match status" value="1"/>
</dbReference>
<dbReference type="Gene3D" id="3.90.70.80">
    <property type="match status" value="1"/>
</dbReference>
<reference evidence="3" key="2">
    <citation type="submission" date="2020-11" db="EMBL/GenBank/DDBJ databases">
        <authorList>
            <person name="McCartney M.A."/>
            <person name="Auch B."/>
            <person name="Kono T."/>
            <person name="Mallez S."/>
            <person name="Becker A."/>
            <person name="Gohl D.M."/>
            <person name="Silverstein K.A.T."/>
            <person name="Koren S."/>
            <person name="Bechman K.B."/>
            <person name="Herman A."/>
            <person name="Abrahante J.E."/>
            <person name="Garbe J."/>
        </authorList>
    </citation>
    <scope>NUCLEOTIDE SEQUENCE</scope>
    <source>
        <strain evidence="3">Duluth1</strain>
        <tissue evidence="3">Whole animal</tissue>
    </source>
</reference>
<dbReference type="AlphaFoldDB" id="A0A9D4BPT9"/>
<gene>
    <name evidence="3" type="ORF">DPMN_075813</name>
</gene>
<evidence type="ECO:0000313" key="3">
    <source>
        <dbReference type="EMBL" id="KAH3700832.1"/>
    </source>
</evidence>
<dbReference type="PROSITE" id="PS50802">
    <property type="entry name" value="OTU"/>
    <property type="match status" value="1"/>
</dbReference>